<evidence type="ECO:0000313" key="3">
    <source>
        <dbReference type="EMBL" id="REH38760.1"/>
    </source>
</evidence>
<feature type="chain" id="PRO_5017705618" evidence="1">
    <location>
        <begin position="23"/>
        <end position="193"/>
    </location>
</feature>
<dbReference type="AlphaFoldDB" id="A0A3E0H5M5"/>
<evidence type="ECO:0000313" key="4">
    <source>
        <dbReference type="Proteomes" id="UP000256774"/>
    </source>
</evidence>
<keyword evidence="4" id="KW-1185">Reference proteome</keyword>
<dbReference type="Gene3D" id="3.40.1520.20">
    <property type="match status" value="1"/>
</dbReference>
<feature type="signal peptide" evidence="1">
    <location>
        <begin position="1"/>
        <end position="22"/>
    </location>
</feature>
<reference evidence="3 4" key="1">
    <citation type="submission" date="2018-08" db="EMBL/GenBank/DDBJ databases">
        <title>Genomic Encyclopedia of Type Strains, Phase IV (KMG-IV): sequencing the most valuable type-strain genomes for metagenomic binning, comparative biology and taxonomic classification.</title>
        <authorList>
            <person name="Goeker M."/>
        </authorList>
    </citation>
    <scope>NUCLEOTIDE SEQUENCE [LARGE SCALE GENOMIC DNA]</scope>
    <source>
        <strain evidence="3 4">DSM 26022</strain>
    </source>
</reference>
<proteinExistence type="predicted"/>
<protein>
    <submittedName>
        <fullName evidence="3">Osmotically-inducible protein OsmY</fullName>
    </submittedName>
</protein>
<gene>
    <name evidence="3" type="ORF">DFR26_0921</name>
</gene>
<dbReference type="InterPro" id="IPR007055">
    <property type="entry name" value="BON_dom"/>
</dbReference>
<accession>A0A3E0H5M5</accession>
<dbReference type="PANTHER" id="PTHR34606:SF4">
    <property type="entry name" value="OUTER MEMBRANE LIPOPROTEIN DOLP"/>
    <property type="match status" value="1"/>
</dbReference>
<evidence type="ECO:0000256" key="1">
    <source>
        <dbReference type="SAM" id="SignalP"/>
    </source>
</evidence>
<dbReference type="PANTHER" id="PTHR34606">
    <property type="entry name" value="BON DOMAIN-CONTAINING PROTEIN"/>
    <property type="match status" value="1"/>
</dbReference>
<feature type="domain" description="BON" evidence="2">
    <location>
        <begin position="121"/>
        <end position="188"/>
    </location>
</feature>
<dbReference type="Proteomes" id="UP000256774">
    <property type="component" value="Unassembled WGS sequence"/>
</dbReference>
<dbReference type="PROSITE" id="PS50914">
    <property type="entry name" value="BON"/>
    <property type="match status" value="2"/>
</dbReference>
<organism evidence="3 4">
    <name type="scientific">Paraperlucidibaca baekdonensis</name>
    <dbReference type="NCBI Taxonomy" id="748120"/>
    <lineage>
        <taxon>Bacteria</taxon>
        <taxon>Pseudomonadati</taxon>
        <taxon>Pseudomonadota</taxon>
        <taxon>Gammaproteobacteria</taxon>
        <taxon>Moraxellales</taxon>
        <taxon>Moraxellaceae</taxon>
        <taxon>Paraperlucidibaca</taxon>
    </lineage>
</organism>
<dbReference type="Pfam" id="PF04972">
    <property type="entry name" value="BON"/>
    <property type="match status" value="2"/>
</dbReference>
<name>A0A3E0H5M5_9GAMM</name>
<dbReference type="EMBL" id="QUNR01000002">
    <property type="protein sequence ID" value="REH38760.1"/>
    <property type="molecule type" value="Genomic_DNA"/>
</dbReference>
<keyword evidence="1" id="KW-0732">Signal</keyword>
<dbReference type="InterPro" id="IPR051686">
    <property type="entry name" value="Lipoprotein_DolP"/>
</dbReference>
<comment type="caution">
    <text evidence="3">The sequence shown here is derived from an EMBL/GenBank/DDBJ whole genome shotgun (WGS) entry which is preliminary data.</text>
</comment>
<feature type="domain" description="BON" evidence="2">
    <location>
        <begin position="43"/>
        <end position="112"/>
    </location>
</feature>
<dbReference type="PROSITE" id="PS51257">
    <property type="entry name" value="PROKAR_LIPOPROTEIN"/>
    <property type="match status" value="1"/>
</dbReference>
<sequence length="193" mass="20593">MKLALTAAVISASLLSGCTTLAKMGVAPSVSDPGSRTTALSLTDISLSQAIMRDIYRDVPEANEGRIEVESFYEVVLLVGEVPSLEVKNRLTNIARGYGDVRAVHNELVVGLNRGLMGRAADSLLESKASFTLSTADNVPSSQTNVLVNDGTVYLMGALTQRQADRAILRLQALDGVKRIVKVLDIVKEQPAP</sequence>
<evidence type="ECO:0000259" key="2">
    <source>
        <dbReference type="PROSITE" id="PS50914"/>
    </source>
</evidence>